<proteinExistence type="predicted"/>
<dbReference type="KEGG" id="tti:THITH_06825"/>
<gene>
    <name evidence="1" type="ORF">THITH_06825</name>
</gene>
<reference evidence="1 2" key="1">
    <citation type="submission" date="2013-12" db="EMBL/GenBank/DDBJ databases">
        <authorList>
            <consortium name="DOE Joint Genome Institute"/>
            <person name="Muyzer G."/>
            <person name="Huntemann M."/>
            <person name="Han J."/>
            <person name="Chen A."/>
            <person name="Kyrpides N."/>
            <person name="Mavromatis K."/>
            <person name="Markowitz V."/>
            <person name="Palaniappan K."/>
            <person name="Ivanova N."/>
            <person name="Schaumberg A."/>
            <person name="Pati A."/>
            <person name="Liolios K."/>
            <person name="Nordberg H.P."/>
            <person name="Cantor M.N."/>
            <person name="Hua S.X."/>
            <person name="Woyke T."/>
        </authorList>
    </citation>
    <scope>NUCLEOTIDE SEQUENCE [LARGE SCALE GENOMIC DNA]</scope>
    <source>
        <strain evidence="1 2">ARh 1</strain>
    </source>
</reference>
<keyword evidence="2" id="KW-1185">Reference proteome</keyword>
<organism evidence="1 2">
    <name type="scientific">Thioalkalivibrio paradoxus ARh 1</name>
    <dbReference type="NCBI Taxonomy" id="713585"/>
    <lineage>
        <taxon>Bacteria</taxon>
        <taxon>Pseudomonadati</taxon>
        <taxon>Pseudomonadota</taxon>
        <taxon>Gammaproteobacteria</taxon>
        <taxon>Chromatiales</taxon>
        <taxon>Ectothiorhodospiraceae</taxon>
        <taxon>Thioalkalivibrio</taxon>
    </lineage>
</organism>
<protein>
    <submittedName>
        <fullName evidence="1">Uncharacterized protein</fullName>
    </submittedName>
</protein>
<sequence length="38" mass="4092">MRELAVDLPQSVADLPGVAIPFNPWRLGNTRPAGFVVS</sequence>
<name>W0DNJ1_9GAMM</name>
<dbReference type="Proteomes" id="UP000005289">
    <property type="component" value="Chromosome"/>
</dbReference>
<accession>W0DNJ1</accession>
<dbReference type="STRING" id="713585.THITH_06825"/>
<dbReference type="EMBL" id="CP007029">
    <property type="protein sequence ID" value="AHF00027.1"/>
    <property type="molecule type" value="Genomic_DNA"/>
</dbReference>
<dbReference type="HOGENOM" id="CLU_3334212_0_0_6"/>
<evidence type="ECO:0000313" key="2">
    <source>
        <dbReference type="Proteomes" id="UP000005289"/>
    </source>
</evidence>
<evidence type="ECO:0000313" key="1">
    <source>
        <dbReference type="EMBL" id="AHF00027.1"/>
    </source>
</evidence>
<dbReference type="AlphaFoldDB" id="W0DNJ1"/>